<accession>A0A367UL71</accession>
<gene>
    <name evidence="1" type="ORF">TH5_02445</name>
</gene>
<comment type="caution">
    <text evidence="1">The sequence shown here is derived from an EMBL/GenBank/DDBJ whole genome shotgun (WGS) entry which is preliminary data.</text>
</comment>
<sequence length="67" mass="7544">MSKIEVTLKDFACQHTKKMAHHTVAGRVLRRRLRIREAMTVSLKENLLESAVQSFFAGSVTGSFLLP</sequence>
<dbReference type="AlphaFoldDB" id="A0A367UL71"/>
<protein>
    <submittedName>
        <fullName evidence="1">Uncharacterized protein</fullName>
    </submittedName>
</protein>
<evidence type="ECO:0000313" key="1">
    <source>
        <dbReference type="EMBL" id="RCK07882.1"/>
    </source>
</evidence>
<name>A0A367UL71_9PROT</name>
<reference evidence="1 2" key="1">
    <citation type="submission" date="2014-07" db="EMBL/GenBank/DDBJ databases">
        <title>Draft genome sequence of Thalassospira xianhensis P-4 (MCCC 1A02616).</title>
        <authorList>
            <person name="Lai Q."/>
            <person name="Shao Z."/>
        </authorList>
    </citation>
    <scope>NUCLEOTIDE SEQUENCE [LARGE SCALE GENOMIC DNA]</scope>
    <source>
        <strain evidence="1 2">MCCC 1A02616</strain>
    </source>
</reference>
<evidence type="ECO:0000313" key="2">
    <source>
        <dbReference type="Proteomes" id="UP000252419"/>
    </source>
</evidence>
<dbReference type="Proteomes" id="UP000252419">
    <property type="component" value="Unassembled WGS sequence"/>
</dbReference>
<keyword evidence="2" id="KW-1185">Reference proteome</keyword>
<organism evidence="1 2">
    <name type="scientific">Thalassospira xianhensis MCCC 1A02616</name>
    <dbReference type="NCBI Taxonomy" id="1177929"/>
    <lineage>
        <taxon>Bacteria</taxon>
        <taxon>Pseudomonadati</taxon>
        <taxon>Pseudomonadota</taxon>
        <taxon>Alphaproteobacteria</taxon>
        <taxon>Rhodospirillales</taxon>
        <taxon>Thalassospiraceae</taxon>
        <taxon>Thalassospira</taxon>
    </lineage>
</organism>
<dbReference type="EMBL" id="JPWA01000001">
    <property type="protein sequence ID" value="RCK07882.1"/>
    <property type="molecule type" value="Genomic_DNA"/>
</dbReference>
<proteinExistence type="predicted"/>